<dbReference type="Pfam" id="PF01380">
    <property type="entry name" value="SIS"/>
    <property type="match status" value="1"/>
</dbReference>
<dbReference type="GO" id="GO:0003677">
    <property type="term" value="F:DNA binding"/>
    <property type="evidence" value="ECO:0007669"/>
    <property type="project" value="UniProtKB-KW"/>
</dbReference>
<dbReference type="AlphaFoldDB" id="A0A562T3L5"/>
<evidence type="ECO:0000313" key="6">
    <source>
        <dbReference type="Proteomes" id="UP000320593"/>
    </source>
</evidence>
<dbReference type="InterPro" id="IPR000281">
    <property type="entry name" value="HTH_RpiR"/>
</dbReference>
<evidence type="ECO:0000256" key="1">
    <source>
        <dbReference type="ARBA" id="ARBA00023015"/>
    </source>
</evidence>
<evidence type="ECO:0000313" key="5">
    <source>
        <dbReference type="EMBL" id="TWI87490.1"/>
    </source>
</evidence>
<feature type="domain" description="HTH rpiR-type" evidence="4">
    <location>
        <begin position="3"/>
        <end position="79"/>
    </location>
</feature>
<dbReference type="Gene3D" id="3.40.50.10490">
    <property type="entry name" value="Glucose-6-phosphate isomerase like protein, domain 1"/>
    <property type="match status" value="1"/>
</dbReference>
<dbReference type="InterPro" id="IPR046348">
    <property type="entry name" value="SIS_dom_sf"/>
</dbReference>
<dbReference type="InterPro" id="IPR001347">
    <property type="entry name" value="SIS_dom"/>
</dbReference>
<keyword evidence="6" id="KW-1185">Reference proteome</keyword>
<dbReference type="RefSeq" id="WP_145342871.1">
    <property type="nucleotide sequence ID" value="NZ_SMLY01000081.1"/>
</dbReference>
<keyword evidence="2" id="KW-0238">DNA-binding</keyword>
<dbReference type="Proteomes" id="UP000320593">
    <property type="component" value="Unassembled WGS sequence"/>
</dbReference>
<keyword evidence="1" id="KW-0805">Transcription regulation</keyword>
<name>A0A562T3L5_9HYPH</name>
<dbReference type="PANTHER" id="PTHR30514:SF18">
    <property type="entry name" value="RPIR-FAMILY TRANSCRIPTIONAL REGULATOR"/>
    <property type="match status" value="1"/>
</dbReference>
<proteinExistence type="predicted"/>
<dbReference type="Pfam" id="PF01418">
    <property type="entry name" value="HTH_6"/>
    <property type="match status" value="1"/>
</dbReference>
<keyword evidence="3" id="KW-0804">Transcription</keyword>
<gene>
    <name evidence="5" type="ORF">JM93_02055</name>
</gene>
<sequence>MKRPLVEDIRERIDEFTATEKKAAHALLARYPVQGLGTVAQFAEAAGVSSPTILRFVSRLGFGGFSEFQDRLRLELDNQLNSPLARSASMDTDGDADPHVSKMVENIQETFLHLPKGELDGFIKLLADEKRTINLIGGRFTDALARYTASHLRIVRPNVVHIAGQQGNWLDQLLGIGPRDVVVVFDIRRYQAEIIHFSEAAAKKGAAIALVTDSWMSPIGRIAAYVLPARVAVPSPWDSSLALMAIAELLITGVTQLNPARSQQRMLELENLRDDHDPASDSPRGGPDI</sequence>
<evidence type="ECO:0000256" key="2">
    <source>
        <dbReference type="ARBA" id="ARBA00023125"/>
    </source>
</evidence>
<dbReference type="InterPro" id="IPR036388">
    <property type="entry name" value="WH-like_DNA-bd_sf"/>
</dbReference>
<evidence type="ECO:0000256" key="3">
    <source>
        <dbReference type="ARBA" id="ARBA00023163"/>
    </source>
</evidence>
<dbReference type="SUPFAM" id="SSF46689">
    <property type="entry name" value="Homeodomain-like"/>
    <property type="match status" value="1"/>
</dbReference>
<dbReference type="InterPro" id="IPR047640">
    <property type="entry name" value="RpiR-like"/>
</dbReference>
<dbReference type="GO" id="GO:1901135">
    <property type="term" value="P:carbohydrate derivative metabolic process"/>
    <property type="evidence" value="ECO:0007669"/>
    <property type="project" value="InterPro"/>
</dbReference>
<comment type="caution">
    <text evidence="5">The sequence shown here is derived from an EMBL/GenBank/DDBJ whole genome shotgun (WGS) entry which is preliminary data.</text>
</comment>
<dbReference type="InterPro" id="IPR035472">
    <property type="entry name" value="RpiR-like_SIS"/>
</dbReference>
<evidence type="ECO:0000259" key="4">
    <source>
        <dbReference type="PROSITE" id="PS51071"/>
    </source>
</evidence>
<accession>A0A562T3L5</accession>
<dbReference type="CDD" id="cd05013">
    <property type="entry name" value="SIS_RpiR"/>
    <property type="match status" value="1"/>
</dbReference>
<dbReference type="PANTHER" id="PTHR30514">
    <property type="entry name" value="GLUCOKINASE"/>
    <property type="match status" value="1"/>
</dbReference>
<dbReference type="PROSITE" id="PS51071">
    <property type="entry name" value="HTH_RPIR"/>
    <property type="match status" value="1"/>
</dbReference>
<reference evidence="5 6" key="1">
    <citation type="submission" date="2019-07" db="EMBL/GenBank/DDBJ databases">
        <title>Genomic Encyclopedia of Archaeal and Bacterial Type Strains, Phase II (KMG-II): from individual species to whole genera.</title>
        <authorList>
            <person name="Goeker M."/>
        </authorList>
    </citation>
    <scope>NUCLEOTIDE SEQUENCE [LARGE SCALE GENOMIC DNA]</scope>
    <source>
        <strain evidence="5 6">ATCC BAA-252</strain>
    </source>
</reference>
<dbReference type="GO" id="GO:0097367">
    <property type="term" value="F:carbohydrate derivative binding"/>
    <property type="evidence" value="ECO:0007669"/>
    <property type="project" value="InterPro"/>
</dbReference>
<dbReference type="OrthoDB" id="3574600at2"/>
<dbReference type="SUPFAM" id="SSF53697">
    <property type="entry name" value="SIS domain"/>
    <property type="match status" value="1"/>
</dbReference>
<dbReference type="InterPro" id="IPR009057">
    <property type="entry name" value="Homeodomain-like_sf"/>
</dbReference>
<dbReference type="Gene3D" id="1.10.10.10">
    <property type="entry name" value="Winged helix-like DNA-binding domain superfamily/Winged helix DNA-binding domain"/>
    <property type="match status" value="1"/>
</dbReference>
<dbReference type="GO" id="GO:0003700">
    <property type="term" value="F:DNA-binding transcription factor activity"/>
    <property type="evidence" value="ECO:0007669"/>
    <property type="project" value="InterPro"/>
</dbReference>
<protein>
    <submittedName>
        <fullName evidence="5">RpiR family transcriptional regulator</fullName>
    </submittedName>
</protein>
<dbReference type="EMBL" id="VLLF01000004">
    <property type="protein sequence ID" value="TWI87490.1"/>
    <property type="molecule type" value="Genomic_DNA"/>
</dbReference>
<organism evidence="5 6">
    <name type="scientific">Roseibium hamelinense</name>
    <dbReference type="NCBI Taxonomy" id="150831"/>
    <lineage>
        <taxon>Bacteria</taxon>
        <taxon>Pseudomonadati</taxon>
        <taxon>Pseudomonadota</taxon>
        <taxon>Alphaproteobacteria</taxon>
        <taxon>Hyphomicrobiales</taxon>
        <taxon>Stappiaceae</taxon>
        <taxon>Roseibium</taxon>
    </lineage>
</organism>